<keyword evidence="3 6" id="KW-0698">rRNA processing</keyword>
<keyword evidence="6" id="KW-0963">Cytoplasm</keyword>
<feature type="region of interest" description="Disordered" evidence="7">
    <location>
        <begin position="1"/>
        <end position="24"/>
    </location>
</feature>
<evidence type="ECO:0000313" key="9">
    <source>
        <dbReference type="Proteomes" id="UP001152523"/>
    </source>
</evidence>
<comment type="function">
    <text evidence="6">Plays a role in the recruitment of the exosome to pre-rRNA to mediate the 3'-5' end processing of the 5.8S rRNA.</text>
</comment>
<evidence type="ECO:0000256" key="3">
    <source>
        <dbReference type="ARBA" id="ARBA00022552"/>
    </source>
</evidence>
<dbReference type="GO" id="GO:0003677">
    <property type="term" value="F:DNA binding"/>
    <property type="evidence" value="ECO:0007669"/>
    <property type="project" value="UniProtKB-KW"/>
</dbReference>
<dbReference type="GO" id="GO:0010468">
    <property type="term" value="P:regulation of gene expression"/>
    <property type="evidence" value="ECO:0007669"/>
    <property type="project" value="TreeGrafter"/>
</dbReference>
<dbReference type="GO" id="GO:0003723">
    <property type="term" value="F:RNA binding"/>
    <property type="evidence" value="ECO:0007669"/>
    <property type="project" value="UniProtKB-UniRule"/>
</dbReference>
<evidence type="ECO:0000256" key="5">
    <source>
        <dbReference type="ARBA" id="ARBA00023242"/>
    </source>
</evidence>
<reference evidence="8" key="1">
    <citation type="submission" date="2022-07" db="EMBL/GenBank/DDBJ databases">
        <authorList>
            <person name="Macas J."/>
            <person name="Novak P."/>
            <person name="Neumann P."/>
        </authorList>
    </citation>
    <scope>NUCLEOTIDE SEQUENCE</scope>
</reference>
<protein>
    <recommendedName>
        <fullName evidence="6">Nuclear nucleic acid-binding protein C1D</fullName>
    </recommendedName>
</protein>
<dbReference type="Proteomes" id="UP001152523">
    <property type="component" value="Unassembled WGS sequence"/>
</dbReference>
<feature type="region of interest" description="Disordered" evidence="7">
    <location>
        <begin position="249"/>
        <end position="270"/>
    </location>
</feature>
<organism evidence="8 9">
    <name type="scientific">Cuscuta epithymum</name>
    <dbReference type="NCBI Taxonomy" id="186058"/>
    <lineage>
        <taxon>Eukaryota</taxon>
        <taxon>Viridiplantae</taxon>
        <taxon>Streptophyta</taxon>
        <taxon>Embryophyta</taxon>
        <taxon>Tracheophyta</taxon>
        <taxon>Spermatophyta</taxon>
        <taxon>Magnoliopsida</taxon>
        <taxon>eudicotyledons</taxon>
        <taxon>Gunneridae</taxon>
        <taxon>Pentapetalae</taxon>
        <taxon>asterids</taxon>
        <taxon>lamiids</taxon>
        <taxon>Solanales</taxon>
        <taxon>Convolvulaceae</taxon>
        <taxon>Cuscuteae</taxon>
        <taxon>Cuscuta</taxon>
        <taxon>Cuscuta subgen. Cuscuta</taxon>
    </lineage>
</organism>
<comment type="similarity">
    <text evidence="2 6">Belongs to the C1D family.</text>
</comment>
<proteinExistence type="inferred from homology"/>
<keyword evidence="6" id="KW-0238">DNA-binding</keyword>
<sequence>MMIPNPALTSYFQHQSTTTERPNPHSISFQCNAYSAPRVSSVFLLKREEYSQRMEGHGVAAGQGGGLKLIQEAAAESLSRTSKNIDELSVHMDQFLSVCDADALSRMDPLDRAHSLLLLSKAATIAYALRLRCKGVNPDDHHVKSEMERLSLYEEKVQRSLEMRKAPLRPTATINAQAATRFIEHSLPDLTREQKQSMKDISKGEVTRIKYLERAVHKKRKCQPSERQSVRTAAQEFLEKASRELLADNRSAFKGPLHPPQDSDEDISFG</sequence>
<comment type="caution">
    <text evidence="8">The sequence shown here is derived from an EMBL/GenBank/DDBJ whole genome shotgun (WGS) entry which is preliminary data.</text>
</comment>
<comment type="subunit">
    <text evidence="6">Monomer and homodimer.</text>
</comment>
<dbReference type="GO" id="GO:0005737">
    <property type="term" value="C:cytoplasm"/>
    <property type="evidence" value="ECO:0007669"/>
    <property type="project" value="UniProtKB-SubCell"/>
</dbReference>
<evidence type="ECO:0000256" key="1">
    <source>
        <dbReference type="ARBA" id="ARBA00004123"/>
    </source>
</evidence>
<dbReference type="Pfam" id="PF04000">
    <property type="entry name" value="Sas10_Utp3"/>
    <property type="match status" value="1"/>
</dbReference>
<dbReference type="PANTHER" id="PTHR15341:SF3">
    <property type="entry name" value="NUCLEAR NUCLEIC ACID-BINDING PROTEIN C1D"/>
    <property type="match status" value="1"/>
</dbReference>
<accession>A0AAV0FJ88</accession>
<keyword evidence="5 6" id="KW-0539">Nucleus</keyword>
<feature type="compositionally biased region" description="Polar residues" evidence="7">
    <location>
        <begin position="7"/>
        <end position="24"/>
    </location>
</feature>
<name>A0AAV0FJ88_9ASTE</name>
<dbReference type="GO" id="GO:0000460">
    <property type="term" value="P:maturation of 5.8S rRNA"/>
    <property type="evidence" value="ECO:0007669"/>
    <property type="project" value="TreeGrafter"/>
</dbReference>
<dbReference type="EMBL" id="CAMAPF010000990">
    <property type="protein sequence ID" value="CAH9135646.1"/>
    <property type="molecule type" value="Genomic_DNA"/>
</dbReference>
<dbReference type="InterPro" id="IPR011082">
    <property type="entry name" value="Exosome-assoc_fac/DNA_repair"/>
</dbReference>
<evidence type="ECO:0000256" key="4">
    <source>
        <dbReference type="ARBA" id="ARBA00022884"/>
    </source>
</evidence>
<dbReference type="GO" id="GO:0005730">
    <property type="term" value="C:nucleolus"/>
    <property type="evidence" value="ECO:0007669"/>
    <property type="project" value="UniProtKB-SubCell"/>
</dbReference>
<gene>
    <name evidence="8" type="ORF">CEPIT_LOCUS34672</name>
</gene>
<evidence type="ECO:0000256" key="7">
    <source>
        <dbReference type="SAM" id="MobiDB-lite"/>
    </source>
</evidence>
<dbReference type="PANTHER" id="PTHR15341">
    <property type="entry name" value="SUN-COR STEROID HORMONE RECEPTOR CO-REPRESSOR"/>
    <property type="match status" value="1"/>
</dbReference>
<keyword evidence="4 6" id="KW-0694">RNA-binding</keyword>
<keyword evidence="9" id="KW-1185">Reference proteome</keyword>
<dbReference type="AlphaFoldDB" id="A0AAV0FJ88"/>
<dbReference type="GO" id="GO:0000178">
    <property type="term" value="C:exosome (RNase complex)"/>
    <property type="evidence" value="ECO:0007669"/>
    <property type="project" value="TreeGrafter"/>
</dbReference>
<dbReference type="InterPro" id="IPR007146">
    <property type="entry name" value="Sas10/Utp3/C1D"/>
</dbReference>
<comment type="subcellular location">
    <subcellularLocation>
        <location evidence="6">Cytoplasm</location>
    </subcellularLocation>
    <subcellularLocation>
        <location evidence="6">Nucleus</location>
        <location evidence="6">Nucleolus</location>
    </subcellularLocation>
    <subcellularLocation>
        <location evidence="1 6">Nucleus</location>
    </subcellularLocation>
</comment>
<evidence type="ECO:0000256" key="6">
    <source>
        <dbReference type="RuleBase" id="RU368003"/>
    </source>
</evidence>
<evidence type="ECO:0000256" key="2">
    <source>
        <dbReference type="ARBA" id="ARBA00009154"/>
    </source>
</evidence>
<evidence type="ECO:0000313" key="8">
    <source>
        <dbReference type="EMBL" id="CAH9135646.1"/>
    </source>
</evidence>